<dbReference type="GO" id="GO:0016042">
    <property type="term" value="P:lipid catabolic process"/>
    <property type="evidence" value="ECO:0007669"/>
    <property type="project" value="TreeGrafter"/>
</dbReference>
<dbReference type="Pfam" id="PF00151">
    <property type="entry name" value="Lipase"/>
    <property type="match status" value="2"/>
</dbReference>
<evidence type="ECO:0000256" key="4">
    <source>
        <dbReference type="SAM" id="MobiDB-lite"/>
    </source>
</evidence>
<dbReference type="SUPFAM" id="SSF53474">
    <property type="entry name" value="alpha/beta-Hydrolases"/>
    <property type="match status" value="2"/>
</dbReference>
<evidence type="ECO:0000256" key="3">
    <source>
        <dbReference type="ARBA" id="ARBA00022525"/>
    </source>
</evidence>
<comment type="similarity">
    <text evidence="2">Belongs to the AB hydrolase superfamily. Lipase family.</text>
</comment>
<dbReference type="RefSeq" id="WP_280653197.1">
    <property type="nucleotide sequence ID" value="NZ_JANQDH010000013.1"/>
</dbReference>
<dbReference type="InterPro" id="IPR029058">
    <property type="entry name" value="AB_hydrolase_fold"/>
</dbReference>
<name>A0AA43GQH9_9CYAN</name>
<dbReference type="InterPro" id="IPR011049">
    <property type="entry name" value="Serralysin-like_metalloprot_C"/>
</dbReference>
<feature type="domain" description="Lipase" evidence="5">
    <location>
        <begin position="700"/>
        <end position="909"/>
    </location>
</feature>
<dbReference type="PANTHER" id="PTHR11610">
    <property type="entry name" value="LIPASE"/>
    <property type="match status" value="1"/>
</dbReference>
<evidence type="ECO:0000256" key="1">
    <source>
        <dbReference type="ARBA" id="ARBA00004613"/>
    </source>
</evidence>
<feature type="region of interest" description="Disordered" evidence="4">
    <location>
        <begin position="1892"/>
        <end position="1912"/>
    </location>
</feature>
<evidence type="ECO:0000256" key="2">
    <source>
        <dbReference type="ARBA" id="ARBA00010701"/>
    </source>
</evidence>
<keyword evidence="7" id="KW-1185">Reference proteome</keyword>
<gene>
    <name evidence="6" type="ORF">NWP17_01760</name>
</gene>
<proteinExistence type="inferred from homology"/>
<dbReference type="GO" id="GO:0005615">
    <property type="term" value="C:extracellular space"/>
    <property type="evidence" value="ECO:0007669"/>
    <property type="project" value="TreeGrafter"/>
</dbReference>
<dbReference type="InterPro" id="IPR038081">
    <property type="entry name" value="CalX-like_sf"/>
</dbReference>
<organism evidence="6 7">
    <name type="scientific">Chrysosporum bergii ANA360D</name>
    <dbReference type="NCBI Taxonomy" id="617107"/>
    <lineage>
        <taxon>Bacteria</taxon>
        <taxon>Bacillati</taxon>
        <taxon>Cyanobacteriota</taxon>
        <taxon>Cyanophyceae</taxon>
        <taxon>Nostocales</taxon>
        <taxon>Nodulariaceae</taxon>
        <taxon>Chrysosporum</taxon>
    </lineage>
</organism>
<keyword evidence="3" id="KW-0964">Secreted</keyword>
<sequence length="2028" mass="222716">MRISIRIETETQWLRDLFGLSDQAVLKLSLSSSQNSQEVSIPFAGIEEIEFDALGDSEVVFETDIPDNFGDIHQVSIDWDSLFHPENESIKRIYIKELVDAGKNYDTGNIQHTESNVIPITSTTQGANDYIDGIYFNVWRKSNTANQTSVGTFSGNFDTSGTFNPDGKTYVLIHGWVNSGGNPDNGFLPSEPGMQMLTKYLLGNIESQDNVIWVDWSNYSGYELERGTLTRSLNYPEASQSLARNSQIIKGYLETLGFNNQEALNKLTIMGFSLGAQTAGLTGKLYKKDSLDVEEVYLFDPAGPIFEQAYAEFNQADPENYQPFYADAGKNVYAFHSSKDTGYDFPIGDQDIYINAYEYNNPTVFLNPQQQNIPYGGDFVSADLENGIPLTTFGLLYFRGDVNDKQEQDAKYGIDYNLLEIAQWPASGPLFYRQPRDIGPGPVTPQKEDQYLGIATPDPWGLGAHGYGPAFFAKVLADQPVIDLNTNSNTPNLNVTWDEIRNPDNYVTDSATNSQVWFINEETLSNASTNSATYKVTTKVANIDWRRRDGTEKKVFITLKGTLYDGTSYSSDPINLRDFYYPLDETQTSNNPFARGVESNFIIESQDFSEIKSVVINVEDANRDYLQIDEIAVEKVSNVNTVPLFELKNLSRINEQSIFGNTSFSSYPASREYVNILQGDNAFIDGVWFHVLDENGERTPISDAELDPNQPTYFIIHGFTAGRGDAWFYDNLQYLNNQDYKLGRNDWKRWQAFNSTQHGIGLTVQAYNPDANVVIVDWGNFDGPFDSTPIYTAPALFGTERTANALADYILTQGLNPENITLVGHSLGGHVAGKTGQRIKQDIAQGLYADNVSSLGTIIGMDTAGPIFQSLLPSQRLSADDAINVYNLHTSANLGYDGPLAQYDLYINTSSLSINQTTLGELVISESTSAEYNHSGFSKGPLGANDHSYAQALTALMFAESVSSFQTQPGETFDDVFNRKEQADFFLFNNSVSANFYNDAWGFWREPLDIVQETNYEFSSEVQFPLTIENLFDKNLFSDEYFKWNFDTTSEFSDNAGFWYDKNYTDERQSEPINLAVSPDTKSYYDLNDPPLLIATTTIAELALVYPLKAFVSLYNLASSAFSGPLTGGEIWFDQRNTDGELNLTLDPWETPTTVGNDGQFTLQLTEEQNTYQDVSRGLWNGESFINFTEQVIDFRDGVIVATSGDGNAMLDSITGEDYGIPFIGLPGGNISIVTTLKYSPVLLWNDAPQNINWTDNQRYYERLTPEAFNQTFSNKWANIPDQLLDDHYNPYTELGQGNADKAADALTYQYQLLALVQITKRLMTALEVDRDNWGRELSASPVESDGFLAIRSFHFLFQVISGNADEYYTQLWNDSGYDWTSLDPTNAQQVTEAWTYILNTHATKLGEEQSFFGADGKPLNPGEVQQKVEALPLEWIAEAFTRGQRQLEVIIRDAGAKGTNLIIPAIAGVKQRFLQNDSQGLLYQFVDLALESGSKAEYDAKTEEIFVRNDYYTNYVSSEPDSALGIISLTTDSGASVENIVLDSANEVERYFQIELSQPAPVYGLTVRYVLGGDAVEGEDYQIEETGYGSFYIAPGETSYRLNLAVRGDAINGESDSIQLRLLNADSGFAISAEKNLASYLISAEPLVWGGISFTPSYSAMGDAGDNVLSVPDSAVNPVFVGAEGADEFIFNHQVKGVTYFQDFDPSQGDKILVNQTDFPAAVPGDFTIYSGTLFYQNEPLALVGNVVEGSEQAYSALTLRANVEIRKSIVSGTRADDTLTLSSSETGSMVFSGSGNDTIEASLATAVKVEAGAGDDTIFLSSDSYGNGNIGADMLYVGSQGAASGSVLNGGAGEDTLIVVEGGDTNTLLGAADNDNLQVAEGRGQLLFGGSGGDELRSSDQGGNRLYGGSGDDQLYSTVSDRLFGGAGSDSLYAGVGGDNSLWGGAGADNFWLVMGGSLPDSPNMVNDFAVGSDRIGISGITANQVSLVAQGNNTMIKVDGGDVAVFTGVNPSQLDVTNSQQFIFV</sequence>
<dbReference type="EMBL" id="JANQDH010000013">
    <property type="protein sequence ID" value="MDH6059178.1"/>
    <property type="molecule type" value="Genomic_DNA"/>
</dbReference>
<dbReference type="InterPro" id="IPR013818">
    <property type="entry name" value="Lipase"/>
</dbReference>
<dbReference type="Gene3D" id="3.40.50.1820">
    <property type="entry name" value="alpha/beta hydrolase"/>
    <property type="match status" value="2"/>
</dbReference>
<dbReference type="Gene3D" id="2.60.60.20">
    <property type="entry name" value="PLAT/LH2 domain"/>
    <property type="match status" value="1"/>
</dbReference>
<evidence type="ECO:0000313" key="7">
    <source>
        <dbReference type="Proteomes" id="UP001159387"/>
    </source>
</evidence>
<feature type="domain" description="Lipase" evidence="5">
    <location>
        <begin position="134"/>
        <end position="355"/>
    </location>
</feature>
<dbReference type="GO" id="GO:0016298">
    <property type="term" value="F:lipase activity"/>
    <property type="evidence" value="ECO:0007669"/>
    <property type="project" value="InterPro"/>
</dbReference>
<comment type="subcellular location">
    <subcellularLocation>
        <location evidence="1">Secreted</location>
    </subcellularLocation>
</comment>
<protein>
    <recommendedName>
        <fullName evidence="5">Lipase domain-containing protein</fullName>
    </recommendedName>
</protein>
<comment type="caution">
    <text evidence="6">The sequence shown here is derived from an EMBL/GenBank/DDBJ whole genome shotgun (WGS) entry which is preliminary data.</text>
</comment>
<reference evidence="6 7" key="1">
    <citation type="journal article" date="2023" name="J. Phycol.">
        <title>Chrysosporum ovalisporum is synonymous with the true-branching cyanobacterium Umezakia natans (Nostocales/Aphanizomenonaceae).</title>
        <authorList>
            <person name="McGregor G.B."/>
            <person name="Sendall B.C."/>
            <person name="Niiyama Y."/>
            <person name="Tuji A."/>
            <person name="Willis A."/>
        </authorList>
    </citation>
    <scope>NUCLEOTIDE SEQUENCE [LARGE SCALE GENOMIC DNA]</scope>
    <source>
        <strain evidence="6 7">ANA360D</strain>
    </source>
</reference>
<dbReference type="SUPFAM" id="SSF141072">
    <property type="entry name" value="CalX-like"/>
    <property type="match status" value="1"/>
</dbReference>
<dbReference type="Proteomes" id="UP001159387">
    <property type="component" value="Unassembled WGS sequence"/>
</dbReference>
<dbReference type="PANTHER" id="PTHR11610:SF173">
    <property type="entry name" value="LIPASE DOMAIN-CONTAINING PROTEIN-RELATED"/>
    <property type="match status" value="1"/>
</dbReference>
<dbReference type="PRINTS" id="PR00313">
    <property type="entry name" value="CABNDNGRPT"/>
</dbReference>
<accession>A0AA43GQH9</accession>
<dbReference type="InterPro" id="IPR000734">
    <property type="entry name" value="TAG_lipase"/>
</dbReference>
<dbReference type="SUPFAM" id="SSF51120">
    <property type="entry name" value="beta-Roll"/>
    <property type="match status" value="2"/>
</dbReference>
<evidence type="ECO:0000313" key="6">
    <source>
        <dbReference type="EMBL" id="MDH6059178.1"/>
    </source>
</evidence>
<dbReference type="GO" id="GO:0017171">
    <property type="term" value="F:serine hydrolase activity"/>
    <property type="evidence" value="ECO:0007669"/>
    <property type="project" value="TreeGrafter"/>
</dbReference>
<evidence type="ECO:0000259" key="5">
    <source>
        <dbReference type="Pfam" id="PF00151"/>
    </source>
</evidence>
<dbReference type="Gene3D" id="2.160.20.160">
    <property type="match status" value="1"/>
</dbReference>